<comment type="caution">
    <text evidence="2">The sequence shown here is derived from an EMBL/GenBank/DDBJ whole genome shotgun (WGS) entry which is preliminary data.</text>
</comment>
<evidence type="ECO:0000256" key="1">
    <source>
        <dbReference type="SAM" id="Phobius"/>
    </source>
</evidence>
<organism evidence="2 3">
    <name type="scientific">Folsomia candida</name>
    <name type="common">Springtail</name>
    <dbReference type="NCBI Taxonomy" id="158441"/>
    <lineage>
        <taxon>Eukaryota</taxon>
        <taxon>Metazoa</taxon>
        <taxon>Ecdysozoa</taxon>
        <taxon>Arthropoda</taxon>
        <taxon>Hexapoda</taxon>
        <taxon>Collembola</taxon>
        <taxon>Entomobryomorpha</taxon>
        <taxon>Isotomoidea</taxon>
        <taxon>Isotomidae</taxon>
        <taxon>Proisotominae</taxon>
        <taxon>Folsomia</taxon>
    </lineage>
</organism>
<protein>
    <submittedName>
        <fullName evidence="2">Uncharacterized protein</fullName>
    </submittedName>
</protein>
<reference evidence="2 3" key="1">
    <citation type="submission" date="2015-12" db="EMBL/GenBank/DDBJ databases">
        <title>The genome of Folsomia candida.</title>
        <authorList>
            <person name="Faddeeva A."/>
            <person name="Derks M.F."/>
            <person name="Anvar Y."/>
            <person name="Smit S."/>
            <person name="Van Straalen N."/>
            <person name="Roelofs D."/>
        </authorList>
    </citation>
    <scope>NUCLEOTIDE SEQUENCE [LARGE SCALE GENOMIC DNA]</scope>
    <source>
        <strain evidence="2 3">VU population</strain>
        <tissue evidence="2">Whole body</tissue>
    </source>
</reference>
<gene>
    <name evidence="2" type="ORF">Fcan01_22926</name>
</gene>
<evidence type="ECO:0000313" key="2">
    <source>
        <dbReference type="EMBL" id="OXA42310.1"/>
    </source>
</evidence>
<name>A0A226DAZ7_FOLCA</name>
<feature type="transmembrane region" description="Helical" evidence="1">
    <location>
        <begin position="87"/>
        <end position="106"/>
    </location>
</feature>
<feature type="transmembrane region" description="Helical" evidence="1">
    <location>
        <begin position="47"/>
        <end position="67"/>
    </location>
</feature>
<feature type="transmembrane region" description="Helical" evidence="1">
    <location>
        <begin position="139"/>
        <end position="161"/>
    </location>
</feature>
<dbReference type="Proteomes" id="UP000198287">
    <property type="component" value="Unassembled WGS sequence"/>
</dbReference>
<keyword evidence="1" id="KW-0472">Membrane</keyword>
<proteinExistence type="predicted"/>
<dbReference type="EMBL" id="LNIX01000026">
    <property type="protein sequence ID" value="OXA42310.1"/>
    <property type="molecule type" value="Genomic_DNA"/>
</dbReference>
<evidence type="ECO:0000313" key="3">
    <source>
        <dbReference type="Proteomes" id="UP000198287"/>
    </source>
</evidence>
<keyword evidence="3" id="KW-1185">Reference proteome</keyword>
<accession>A0A226DAZ7</accession>
<dbReference type="AlphaFoldDB" id="A0A226DAZ7"/>
<keyword evidence="1" id="KW-0812">Transmembrane</keyword>
<keyword evidence="1" id="KW-1133">Transmembrane helix</keyword>
<sequence>MEQPRYDGGEPIQIPKLSRVHPFAAVLDNNQDLVPNPILKCIRRTNLGLHIILLISAIAVITTYSIIWKETISPKLNLSETGNIWSFVLLFSTCGIVILVASFIIFRNVQGSQLKFKQGFRHLRTEDYLKCEATKQLKFIIYTMYIWMGEIVLVIILDFLFGLSNWGHVGESEMILAAKPGGGGVN</sequence>